<dbReference type="AlphaFoldDB" id="A0A6A5WS04"/>
<evidence type="ECO:0000256" key="1">
    <source>
        <dbReference type="SAM" id="MobiDB-lite"/>
    </source>
</evidence>
<dbReference type="OrthoDB" id="5213630at2759"/>
<proteinExistence type="predicted"/>
<dbReference type="Proteomes" id="UP000799779">
    <property type="component" value="Unassembled WGS sequence"/>
</dbReference>
<gene>
    <name evidence="2" type="ORF">P154DRAFT_519340</name>
</gene>
<dbReference type="EMBL" id="ML977567">
    <property type="protein sequence ID" value="KAF2004472.1"/>
    <property type="molecule type" value="Genomic_DNA"/>
</dbReference>
<keyword evidence="3" id="KW-1185">Reference proteome</keyword>
<name>A0A6A5WS04_9PLEO</name>
<organism evidence="2 3">
    <name type="scientific">Amniculicola lignicola CBS 123094</name>
    <dbReference type="NCBI Taxonomy" id="1392246"/>
    <lineage>
        <taxon>Eukaryota</taxon>
        <taxon>Fungi</taxon>
        <taxon>Dikarya</taxon>
        <taxon>Ascomycota</taxon>
        <taxon>Pezizomycotina</taxon>
        <taxon>Dothideomycetes</taxon>
        <taxon>Pleosporomycetidae</taxon>
        <taxon>Pleosporales</taxon>
        <taxon>Amniculicolaceae</taxon>
        <taxon>Amniculicola</taxon>
    </lineage>
</organism>
<reference evidence="2" key="1">
    <citation type="journal article" date="2020" name="Stud. Mycol.">
        <title>101 Dothideomycetes genomes: a test case for predicting lifestyles and emergence of pathogens.</title>
        <authorList>
            <person name="Haridas S."/>
            <person name="Albert R."/>
            <person name="Binder M."/>
            <person name="Bloem J."/>
            <person name="Labutti K."/>
            <person name="Salamov A."/>
            <person name="Andreopoulos B."/>
            <person name="Baker S."/>
            <person name="Barry K."/>
            <person name="Bills G."/>
            <person name="Bluhm B."/>
            <person name="Cannon C."/>
            <person name="Castanera R."/>
            <person name="Culley D."/>
            <person name="Daum C."/>
            <person name="Ezra D."/>
            <person name="Gonzalez J."/>
            <person name="Henrissat B."/>
            <person name="Kuo A."/>
            <person name="Liang C."/>
            <person name="Lipzen A."/>
            <person name="Lutzoni F."/>
            <person name="Magnuson J."/>
            <person name="Mondo S."/>
            <person name="Nolan M."/>
            <person name="Ohm R."/>
            <person name="Pangilinan J."/>
            <person name="Park H.-J."/>
            <person name="Ramirez L."/>
            <person name="Alfaro M."/>
            <person name="Sun H."/>
            <person name="Tritt A."/>
            <person name="Yoshinaga Y."/>
            <person name="Zwiers L.-H."/>
            <person name="Turgeon B."/>
            <person name="Goodwin S."/>
            <person name="Spatafora J."/>
            <person name="Crous P."/>
            <person name="Grigoriev I."/>
        </authorList>
    </citation>
    <scope>NUCLEOTIDE SEQUENCE</scope>
    <source>
        <strain evidence="2">CBS 123094</strain>
    </source>
</reference>
<sequence length="471" mass="52963">MDLSGHDPEVRGSTLNALKLSCPSAEVIHPLRSNPMDSNPFMDADAEDWSDEEELIPKDRRRALYVPPLSIVKSPPASVRHSSSEDRSRSPSRLSLDNGSPMIPPKSPSRPDVRLGSGGTQDDLIARYYQVTRERDALRSQLQRASVGPHGIPTSTSAIYKSEEKTLMEELQALRYNIRVWTDAYFSGPLTSRTKRPHLHRSGDLFGNLSDNYQAYLKHSDDRPLLIQAYVWHKLQQRVFSNLLKGCGYVWAGKLGDRKLRPINDTLRKAVKNEAQASAYHAWRATTVELLIPRVDNQWAPVFDTGPVLKSMSRIASKLRRKLRPYSTSSLRSPDAKEGLKIIVSAAVALDLKMKRQRADYRFVTFTGSHYSQLYGFPLFEEEMEDIDEDTHLGGGIGSMGKKGRMVQVSIAPALERCGNANGHIFEQSFIMLKADVSCRRLERDRKGGRGRDKRTGGTRTGIRNLWNGYG</sequence>
<feature type="region of interest" description="Disordered" evidence="1">
    <location>
        <begin position="29"/>
        <end position="119"/>
    </location>
</feature>
<accession>A0A6A5WS04</accession>
<evidence type="ECO:0000313" key="2">
    <source>
        <dbReference type="EMBL" id="KAF2004472.1"/>
    </source>
</evidence>
<protein>
    <submittedName>
        <fullName evidence="2">Uncharacterized protein</fullName>
    </submittedName>
</protein>
<evidence type="ECO:0000313" key="3">
    <source>
        <dbReference type="Proteomes" id="UP000799779"/>
    </source>
</evidence>
<feature type="compositionally biased region" description="Acidic residues" evidence="1">
    <location>
        <begin position="44"/>
        <end position="54"/>
    </location>
</feature>